<evidence type="ECO:0000313" key="2">
    <source>
        <dbReference type="Proteomes" id="UP000693738"/>
    </source>
</evidence>
<dbReference type="EMBL" id="CAJSTJ010000138">
    <property type="protein sequence ID" value="CAG7560939.1"/>
    <property type="molecule type" value="Genomic_DNA"/>
</dbReference>
<reference evidence="1" key="1">
    <citation type="submission" date="2021-05" db="EMBL/GenBank/DDBJ databases">
        <authorList>
            <person name="Khan N."/>
        </authorList>
    </citation>
    <scope>NUCLEOTIDE SEQUENCE</scope>
</reference>
<dbReference type="PANTHER" id="PTHR33112">
    <property type="entry name" value="DOMAIN PROTEIN, PUTATIVE-RELATED"/>
    <property type="match status" value="1"/>
</dbReference>
<name>A0A8J2J8J9_FUSEQ</name>
<comment type="caution">
    <text evidence="1">The sequence shown here is derived from an EMBL/GenBank/DDBJ whole genome shotgun (WGS) entry which is preliminary data.</text>
</comment>
<dbReference type="AlphaFoldDB" id="A0A8J2J8J9"/>
<dbReference type="Proteomes" id="UP000693738">
    <property type="component" value="Unassembled WGS sequence"/>
</dbReference>
<organism evidence="1 2">
    <name type="scientific">Fusarium equiseti</name>
    <name type="common">Fusarium scirpi</name>
    <dbReference type="NCBI Taxonomy" id="61235"/>
    <lineage>
        <taxon>Eukaryota</taxon>
        <taxon>Fungi</taxon>
        <taxon>Dikarya</taxon>
        <taxon>Ascomycota</taxon>
        <taxon>Pezizomycotina</taxon>
        <taxon>Sordariomycetes</taxon>
        <taxon>Hypocreomycetidae</taxon>
        <taxon>Hypocreales</taxon>
        <taxon>Nectriaceae</taxon>
        <taxon>Fusarium</taxon>
        <taxon>Fusarium incarnatum-equiseti species complex</taxon>
    </lineage>
</organism>
<sequence>MAQLGLSMSRHRESILISMHMYRWVKILSRNEDELCKSVCCRVAQRSTARIKWRSNASKLIAQKMAGWKKTDSITSPSEQSLETSTEGERDEYLYRDKHNILGSLHSHVSLYGQRKLMKASDKLPAIPGVASILVEDLSDQFVAGHWRSSLIQELLWGGSQCRRSRVYRAASWSYVSVDGDPDIKIDDFDGILAEYHTQRCQSYGEVMEGKLITQAPIQRLYVGEKPSRGNEPTAYIEIMN</sequence>
<protein>
    <submittedName>
        <fullName evidence="1">Uncharacterized protein</fullName>
    </submittedName>
</protein>
<dbReference type="PANTHER" id="PTHR33112:SF16">
    <property type="entry name" value="HETEROKARYON INCOMPATIBILITY DOMAIN-CONTAINING PROTEIN"/>
    <property type="match status" value="1"/>
</dbReference>
<feature type="non-terminal residue" evidence="1">
    <location>
        <position position="1"/>
    </location>
</feature>
<proteinExistence type="predicted"/>
<accession>A0A8J2J8J9</accession>
<evidence type="ECO:0000313" key="1">
    <source>
        <dbReference type="EMBL" id="CAG7560939.1"/>
    </source>
</evidence>
<gene>
    <name evidence="1" type="ORF">FEQUK3_LOCUS6640</name>
</gene>